<keyword evidence="1" id="KW-0175">Coiled coil</keyword>
<feature type="compositionally biased region" description="Polar residues" evidence="2">
    <location>
        <begin position="400"/>
        <end position="411"/>
    </location>
</feature>
<feature type="region of interest" description="Disordered" evidence="2">
    <location>
        <begin position="1"/>
        <end position="253"/>
    </location>
</feature>
<evidence type="ECO:0000256" key="2">
    <source>
        <dbReference type="SAM" id="MobiDB-lite"/>
    </source>
</evidence>
<name>A0AAD4PYV1_9EURO</name>
<dbReference type="InterPro" id="IPR013218">
    <property type="entry name" value="Dsn1/Mis13"/>
</dbReference>
<accession>A0AAD4PYV1</accession>
<dbReference type="GeneID" id="70241794"/>
<feature type="coiled-coil region" evidence="1">
    <location>
        <begin position="359"/>
        <end position="386"/>
    </location>
</feature>
<feature type="region of interest" description="Disordered" evidence="2">
    <location>
        <begin position="391"/>
        <end position="411"/>
    </location>
</feature>
<feature type="compositionally biased region" description="Low complexity" evidence="2">
    <location>
        <begin position="1"/>
        <end position="14"/>
    </location>
</feature>
<reference evidence="3" key="1">
    <citation type="submission" date="2021-12" db="EMBL/GenBank/DDBJ databases">
        <title>Convergent genome expansion in fungi linked to evolution of root-endophyte symbiosis.</title>
        <authorList>
            <consortium name="DOE Joint Genome Institute"/>
            <person name="Ke Y.-H."/>
            <person name="Bonito G."/>
            <person name="Liao H.-L."/>
            <person name="Looney B."/>
            <person name="Rojas-Flechas A."/>
            <person name="Nash J."/>
            <person name="Hameed K."/>
            <person name="Schadt C."/>
            <person name="Martin F."/>
            <person name="Crous P.W."/>
            <person name="Miettinen O."/>
            <person name="Magnuson J.K."/>
            <person name="Labbe J."/>
            <person name="Jacobson D."/>
            <person name="Doktycz M.J."/>
            <person name="Veneault-Fourrey C."/>
            <person name="Kuo A."/>
            <person name="Mondo S."/>
            <person name="Calhoun S."/>
            <person name="Riley R."/>
            <person name="Ohm R."/>
            <person name="LaButti K."/>
            <person name="Andreopoulos B."/>
            <person name="Pangilinan J."/>
            <person name="Nolan M."/>
            <person name="Tritt A."/>
            <person name="Clum A."/>
            <person name="Lipzen A."/>
            <person name="Daum C."/>
            <person name="Barry K."/>
            <person name="Grigoriev I.V."/>
            <person name="Vilgalys R."/>
        </authorList>
    </citation>
    <scope>NUCLEOTIDE SEQUENCE</scope>
    <source>
        <strain evidence="3">PMI_201</strain>
    </source>
</reference>
<feature type="compositionally biased region" description="Acidic residues" evidence="2">
    <location>
        <begin position="527"/>
        <end position="536"/>
    </location>
</feature>
<evidence type="ECO:0000256" key="1">
    <source>
        <dbReference type="SAM" id="Coils"/>
    </source>
</evidence>
<feature type="compositionally biased region" description="Basic residues" evidence="2">
    <location>
        <begin position="120"/>
        <end position="131"/>
    </location>
</feature>
<feature type="compositionally biased region" description="Polar residues" evidence="2">
    <location>
        <begin position="132"/>
        <end position="150"/>
    </location>
</feature>
<feature type="compositionally biased region" description="Polar residues" evidence="2">
    <location>
        <begin position="26"/>
        <end position="38"/>
    </location>
</feature>
<feature type="compositionally biased region" description="Basic and acidic residues" evidence="2">
    <location>
        <begin position="539"/>
        <end position="557"/>
    </location>
</feature>
<dbReference type="AlphaFoldDB" id="A0AAD4PYV1"/>
<keyword evidence="4" id="KW-1185">Reference proteome</keyword>
<sequence length="570" mass="62578">MTVAVLTTTTTATTTHREPLRVVDMATSQARPASSSAHGNGETRRGRRTSGRGESKENGGDENTAPQKSTRSAAKRNAAVYDEDDEGFKFTRAAATKKPKIGSENAPENDSAVDQVSKPKSTRGRPPKKQTGKAQSQSVEEDVSVNTANGRLSRGRRGKTSPEPEVQSGKRPGGKRKDPPQSTQKTPKKGRPSLSKTTGTDSQSPETTHDGTTKIALPMADTPVIRRNKEMRQERSGREQRRSSLGMRGRRASSLIDSGASNAIPHKEVSTAEFYKHIASDGPSEPRRMKQLLTWCATRAMEQKPSQSSSVDDDARRAARFIQEQLIEDITNKSELSDWFARDDAPTPTVIVKKPNPKNIQNAEKLKELESQITRLQNEKQALKALLRPPSIPKLEAPSPQGNSEYFSSSHTSLPIDTATLDPQQKSIITTIGLETLQRNKNNKVDKKTLQPTVTNPPLPPATVSNRLSHITSSLAPTLDAFASGLHDIDIYRSSADRLSSEILRICSQRLEERDIRNAAQTREIEGDVDQDDGGGGEENTKDSSRPRQTRRQREDVGVILGALSRVERR</sequence>
<dbReference type="EMBL" id="JAJTJA010000008">
    <property type="protein sequence ID" value="KAH8695009.1"/>
    <property type="molecule type" value="Genomic_DNA"/>
</dbReference>
<dbReference type="RefSeq" id="XP_046070151.1">
    <property type="nucleotide sequence ID" value="XM_046211507.1"/>
</dbReference>
<dbReference type="GO" id="GO:0000444">
    <property type="term" value="C:MIS12/MIND type complex"/>
    <property type="evidence" value="ECO:0007669"/>
    <property type="project" value="InterPro"/>
</dbReference>
<dbReference type="PANTHER" id="PTHR14778">
    <property type="entry name" value="KINETOCHORE-ASSOCIATED PROTEIN DSN1 HOMOLOG"/>
    <property type="match status" value="1"/>
</dbReference>
<dbReference type="Pfam" id="PF08202">
    <property type="entry name" value="MIS13"/>
    <property type="match status" value="1"/>
</dbReference>
<dbReference type="Proteomes" id="UP001201262">
    <property type="component" value="Unassembled WGS sequence"/>
</dbReference>
<comment type="caution">
    <text evidence="3">The sequence shown here is derived from an EMBL/GenBank/DDBJ whole genome shotgun (WGS) entry which is preliminary data.</text>
</comment>
<feature type="compositionally biased region" description="Basic and acidic residues" evidence="2">
    <location>
        <begin position="227"/>
        <end position="242"/>
    </location>
</feature>
<feature type="region of interest" description="Disordered" evidence="2">
    <location>
        <begin position="442"/>
        <end position="462"/>
    </location>
</feature>
<proteinExistence type="predicted"/>
<gene>
    <name evidence="3" type="ORF">BGW36DRAFT_299200</name>
</gene>
<dbReference type="GO" id="GO:0051301">
    <property type="term" value="P:cell division"/>
    <property type="evidence" value="ECO:0007669"/>
    <property type="project" value="InterPro"/>
</dbReference>
<protein>
    <submittedName>
        <fullName evidence="3">Mis12-Mtw1 protein family-domain-containing protein</fullName>
    </submittedName>
</protein>
<feature type="compositionally biased region" description="Polar residues" evidence="2">
    <location>
        <begin position="194"/>
        <end position="206"/>
    </location>
</feature>
<evidence type="ECO:0000313" key="3">
    <source>
        <dbReference type="EMBL" id="KAH8695009.1"/>
    </source>
</evidence>
<feature type="region of interest" description="Disordered" evidence="2">
    <location>
        <begin position="518"/>
        <end position="559"/>
    </location>
</feature>
<dbReference type="GO" id="GO:0007059">
    <property type="term" value="P:chromosome segregation"/>
    <property type="evidence" value="ECO:0007669"/>
    <property type="project" value="InterPro"/>
</dbReference>
<organism evidence="3 4">
    <name type="scientific">Talaromyces proteolyticus</name>
    <dbReference type="NCBI Taxonomy" id="1131652"/>
    <lineage>
        <taxon>Eukaryota</taxon>
        <taxon>Fungi</taxon>
        <taxon>Dikarya</taxon>
        <taxon>Ascomycota</taxon>
        <taxon>Pezizomycotina</taxon>
        <taxon>Eurotiomycetes</taxon>
        <taxon>Eurotiomycetidae</taxon>
        <taxon>Eurotiales</taxon>
        <taxon>Trichocomaceae</taxon>
        <taxon>Talaromyces</taxon>
        <taxon>Talaromyces sect. Bacilispori</taxon>
    </lineage>
</organism>
<evidence type="ECO:0000313" key="4">
    <source>
        <dbReference type="Proteomes" id="UP001201262"/>
    </source>
</evidence>
<dbReference type="PANTHER" id="PTHR14778:SF2">
    <property type="entry name" value="KINETOCHORE-ASSOCIATED PROTEIN DSN1 HOMOLOG"/>
    <property type="match status" value="1"/>
</dbReference>